<keyword evidence="3" id="KW-1185">Reference proteome</keyword>
<keyword evidence="1" id="KW-0732">Signal</keyword>
<dbReference type="EMBL" id="LJZO01000001">
    <property type="protein sequence ID" value="ROW05215.1"/>
    <property type="molecule type" value="Genomic_DNA"/>
</dbReference>
<reference evidence="2 3" key="1">
    <citation type="submission" date="2015-09" db="EMBL/GenBank/DDBJ databases">
        <title>Host preference determinants of Valsa canker pathogens revealed by comparative genomics.</title>
        <authorList>
            <person name="Yin Z."/>
            <person name="Huang L."/>
        </authorList>
    </citation>
    <scope>NUCLEOTIDE SEQUENCE [LARGE SCALE GENOMIC DNA]</scope>
    <source>
        <strain evidence="2 3">YSFL</strain>
    </source>
</reference>
<evidence type="ECO:0000313" key="2">
    <source>
        <dbReference type="EMBL" id="ROW05215.1"/>
    </source>
</evidence>
<accession>A0A423WPP0</accession>
<dbReference type="OrthoDB" id="5178170at2759"/>
<feature type="chain" id="PRO_5019218568" description="Cyanovirin-N domain-containing protein" evidence="1">
    <location>
        <begin position="21"/>
        <end position="127"/>
    </location>
</feature>
<dbReference type="Proteomes" id="UP000284375">
    <property type="component" value="Unassembled WGS sequence"/>
</dbReference>
<evidence type="ECO:0000256" key="1">
    <source>
        <dbReference type="SAM" id="SignalP"/>
    </source>
</evidence>
<organism evidence="2 3">
    <name type="scientific">Cytospora chrysosperma</name>
    <name type="common">Cytospora canker fungus</name>
    <name type="synonym">Sphaeria chrysosperma</name>
    <dbReference type="NCBI Taxonomy" id="252740"/>
    <lineage>
        <taxon>Eukaryota</taxon>
        <taxon>Fungi</taxon>
        <taxon>Dikarya</taxon>
        <taxon>Ascomycota</taxon>
        <taxon>Pezizomycotina</taxon>
        <taxon>Sordariomycetes</taxon>
        <taxon>Sordariomycetidae</taxon>
        <taxon>Diaporthales</taxon>
        <taxon>Cytosporaceae</taxon>
        <taxon>Cytospora</taxon>
    </lineage>
</organism>
<evidence type="ECO:0008006" key="4">
    <source>
        <dbReference type="Google" id="ProtNLM"/>
    </source>
</evidence>
<dbReference type="Gene3D" id="2.30.60.10">
    <property type="entry name" value="Cyanovirin-N"/>
    <property type="match status" value="1"/>
</dbReference>
<feature type="signal peptide" evidence="1">
    <location>
        <begin position="1"/>
        <end position="20"/>
    </location>
</feature>
<dbReference type="InterPro" id="IPR036673">
    <property type="entry name" value="Cyanovirin-N_sf"/>
</dbReference>
<name>A0A423WPP0_CYTCH</name>
<dbReference type="AlphaFoldDB" id="A0A423WPP0"/>
<proteinExistence type="predicted"/>
<comment type="caution">
    <text evidence="2">The sequence shown here is derived from an EMBL/GenBank/DDBJ whole genome shotgun (WGS) entry which is preliminary data.</text>
</comment>
<evidence type="ECO:0000313" key="3">
    <source>
        <dbReference type="Proteomes" id="UP000284375"/>
    </source>
</evidence>
<protein>
    <recommendedName>
        <fullName evidence="4">Cyanovirin-N domain-containing protein</fullName>
    </recommendedName>
</protein>
<sequence>MKLLRSCVPALLATVALVSSQDFSNFHHDCQEIGFTGDNTVVYGLGCATAPDGTPGGNHESQININLCLSYASPSLIAHQGGGYTDMPSQCQNCQQPAETYTCNCSSSGTWQLATIDLMRCGNYVSW</sequence>
<gene>
    <name evidence="2" type="ORF">VSDG_00253</name>
</gene>
<dbReference type="SUPFAM" id="SSF51322">
    <property type="entry name" value="Cyanovirin-N"/>
    <property type="match status" value="1"/>
</dbReference>